<accession>A0AAJ6VN80</accession>
<evidence type="ECO:0000256" key="1">
    <source>
        <dbReference type="ARBA" id="ARBA00005797"/>
    </source>
</evidence>
<dbReference type="SMART" id="SM00184">
    <property type="entry name" value="RING"/>
    <property type="match status" value="1"/>
</dbReference>
<proteinExistence type="inferred from homology"/>
<dbReference type="InterPro" id="IPR000253">
    <property type="entry name" value="FHA_dom"/>
</dbReference>
<comment type="similarity">
    <text evidence="1">Belongs to the CHFR family.</text>
</comment>
<keyword evidence="10" id="KW-1185">Reference proteome</keyword>
<dbReference type="Gene3D" id="3.30.40.10">
    <property type="entry name" value="Zinc/RING finger domain, C3HC4 (zinc finger)"/>
    <property type="match status" value="1"/>
</dbReference>
<dbReference type="RefSeq" id="XP_011495454.1">
    <property type="nucleotide sequence ID" value="XM_011497152.1"/>
</dbReference>
<evidence type="ECO:0000313" key="11">
    <source>
        <dbReference type="RefSeq" id="XP_011495454.1"/>
    </source>
</evidence>
<dbReference type="AlphaFoldDB" id="A0AAJ6VN80"/>
<dbReference type="PANTHER" id="PTHR23327">
    <property type="entry name" value="RING FINGER PROTEIN 127"/>
    <property type="match status" value="1"/>
</dbReference>
<evidence type="ECO:0000259" key="9">
    <source>
        <dbReference type="PROSITE" id="PS50089"/>
    </source>
</evidence>
<dbReference type="InterPro" id="IPR001841">
    <property type="entry name" value="Znf_RING"/>
</dbReference>
<evidence type="ECO:0000256" key="3">
    <source>
        <dbReference type="ARBA" id="ARBA00022723"/>
    </source>
</evidence>
<dbReference type="PROSITE" id="PS00518">
    <property type="entry name" value="ZF_RING_1"/>
    <property type="match status" value="1"/>
</dbReference>
<dbReference type="Gene3D" id="2.60.200.20">
    <property type="match status" value="1"/>
</dbReference>
<dbReference type="KEGG" id="csol:105360282"/>
<dbReference type="SUPFAM" id="SSF49879">
    <property type="entry name" value="SMAD/FHA domain"/>
    <property type="match status" value="1"/>
</dbReference>
<dbReference type="GO" id="GO:0008270">
    <property type="term" value="F:zinc ion binding"/>
    <property type="evidence" value="ECO:0007669"/>
    <property type="project" value="UniProtKB-KW"/>
</dbReference>
<dbReference type="InterPro" id="IPR008984">
    <property type="entry name" value="SMAD_FHA_dom_sf"/>
</dbReference>
<dbReference type="InterPro" id="IPR018957">
    <property type="entry name" value="Znf_C3HC4_RING-type"/>
</dbReference>
<dbReference type="Pfam" id="PF00097">
    <property type="entry name" value="zf-C3HC4"/>
    <property type="match status" value="1"/>
</dbReference>
<keyword evidence="3" id="KW-0479">Metal-binding</keyword>
<keyword evidence="5" id="KW-0862">Zinc</keyword>
<dbReference type="CDD" id="cd00060">
    <property type="entry name" value="FHA"/>
    <property type="match status" value="1"/>
</dbReference>
<feature type="coiled-coil region" evidence="7">
    <location>
        <begin position="162"/>
        <end position="190"/>
    </location>
</feature>
<sequence length="481" mass="57132">MIINPQESKKRSIEEDFQPVLVRVSSTSSSYIDNYIHINKNQFKIGRKPDNDKVLLHVLISRNHCILQQDKNNGNWLVTNLSSTDTLLNEKSIERNKSEVIKEGDILQLSLSDSFRYRFTLNKTNLESTKCRRLESNDFELNTVLHKRRLFVESQENQRKNLETQLCAKQEEQEQLKQELQRLLQDQKITKTHNEELNSEIIQLQKKIELGNSIELELQEKYRNLLSKLENERVKYEQKLEEEKQKWQKALQETKQEKEKLEMSMVEQMEEWRKELERAKQEEWQQKIENLLQEEKNVQIKLQNEKQLLEEKLIEMGKTLEEREQAKQRNDIKDCVAEDVKNINTVQKIAIEVIDLTAGVDDTQLNLDNCKNDVVLNKVNDIMDEQLTCSICSELFITATTLNCTHTFCRYCIDSWIKRRKECPNCRTMIISMTRSLVVDNFIDKMLETLTPEQMQKRNQLIEQRTKLSRVNVKRKVTRTR</sequence>
<evidence type="ECO:0000256" key="2">
    <source>
        <dbReference type="ARBA" id="ARBA00017908"/>
    </source>
</evidence>
<dbReference type="PROSITE" id="PS50089">
    <property type="entry name" value="ZF_RING_2"/>
    <property type="match status" value="1"/>
</dbReference>
<dbReference type="InterPro" id="IPR013083">
    <property type="entry name" value="Znf_RING/FYVE/PHD"/>
</dbReference>
<evidence type="ECO:0000256" key="4">
    <source>
        <dbReference type="ARBA" id="ARBA00022771"/>
    </source>
</evidence>
<dbReference type="InterPro" id="IPR017907">
    <property type="entry name" value="Znf_RING_CS"/>
</dbReference>
<dbReference type="SUPFAM" id="SSF57850">
    <property type="entry name" value="RING/U-box"/>
    <property type="match status" value="1"/>
</dbReference>
<evidence type="ECO:0000256" key="5">
    <source>
        <dbReference type="ARBA" id="ARBA00022833"/>
    </source>
</evidence>
<gene>
    <name evidence="11" type="primary">LOC105360282</name>
</gene>
<dbReference type="GeneID" id="105360282"/>
<feature type="coiled-coil region" evidence="7">
    <location>
        <begin position="215"/>
        <end position="329"/>
    </location>
</feature>
<dbReference type="Proteomes" id="UP000695007">
    <property type="component" value="Unplaced"/>
</dbReference>
<keyword evidence="4 6" id="KW-0863">Zinc-finger</keyword>
<feature type="domain" description="FHA" evidence="8">
    <location>
        <begin position="43"/>
        <end position="93"/>
    </location>
</feature>
<dbReference type="GO" id="GO:0005634">
    <property type="term" value="C:nucleus"/>
    <property type="evidence" value="ECO:0007669"/>
    <property type="project" value="UniProtKB-ARBA"/>
</dbReference>
<dbReference type="PROSITE" id="PS50006">
    <property type="entry name" value="FHA_DOMAIN"/>
    <property type="match status" value="1"/>
</dbReference>
<feature type="domain" description="RING-type" evidence="9">
    <location>
        <begin position="389"/>
        <end position="427"/>
    </location>
</feature>
<protein>
    <recommendedName>
        <fullName evidence="2">E3 ubiquitin-protein ligase CHFR</fullName>
    </recommendedName>
</protein>
<keyword evidence="7" id="KW-0175">Coiled coil</keyword>
<organism evidence="10 11">
    <name type="scientific">Ceratosolen solmsi marchali</name>
    <dbReference type="NCBI Taxonomy" id="326594"/>
    <lineage>
        <taxon>Eukaryota</taxon>
        <taxon>Metazoa</taxon>
        <taxon>Ecdysozoa</taxon>
        <taxon>Arthropoda</taxon>
        <taxon>Hexapoda</taxon>
        <taxon>Insecta</taxon>
        <taxon>Pterygota</taxon>
        <taxon>Neoptera</taxon>
        <taxon>Endopterygota</taxon>
        <taxon>Hymenoptera</taxon>
        <taxon>Apocrita</taxon>
        <taxon>Proctotrupomorpha</taxon>
        <taxon>Chalcidoidea</taxon>
        <taxon>Agaonidae</taxon>
        <taxon>Agaoninae</taxon>
        <taxon>Ceratosolen</taxon>
    </lineage>
</organism>
<name>A0AAJ6VN80_9HYME</name>
<evidence type="ECO:0000313" key="10">
    <source>
        <dbReference type="Proteomes" id="UP000695007"/>
    </source>
</evidence>
<evidence type="ECO:0000256" key="7">
    <source>
        <dbReference type="SAM" id="Coils"/>
    </source>
</evidence>
<evidence type="ECO:0000259" key="8">
    <source>
        <dbReference type="PROSITE" id="PS50006"/>
    </source>
</evidence>
<evidence type="ECO:0000256" key="6">
    <source>
        <dbReference type="PROSITE-ProRule" id="PRU00175"/>
    </source>
</evidence>
<dbReference type="Pfam" id="PF00498">
    <property type="entry name" value="FHA"/>
    <property type="match status" value="1"/>
</dbReference>
<reference evidence="11" key="1">
    <citation type="submission" date="2025-08" db="UniProtKB">
        <authorList>
            <consortium name="RefSeq"/>
        </authorList>
    </citation>
    <scope>IDENTIFICATION</scope>
</reference>
<dbReference type="SMART" id="SM00240">
    <property type="entry name" value="FHA"/>
    <property type="match status" value="1"/>
</dbReference>